<evidence type="ECO:0000313" key="1">
    <source>
        <dbReference type="EMBL" id="OAG65939.1"/>
    </source>
</evidence>
<reference evidence="1 2" key="1">
    <citation type="submission" date="2016-05" db="EMBL/GenBank/DDBJ databases">
        <title>Pathogenic, phenotypic and molecular characterisation of Xanthomonas nasturtii sp. nov. and Xanthomonas floridensis sp. nov., new species of Xanthomonas associated with watercress production in Florida.</title>
        <authorList>
            <person name="Vicente J.G."/>
            <person name="Rothwell S."/>
            <person name="Holub E.B."/>
            <person name="Studholme D.J."/>
        </authorList>
    </citation>
    <scope>NUCLEOTIDE SEQUENCE [LARGE SCALE GENOMIC DNA]</scope>
    <source>
        <strain evidence="1 2">WHRI 8848</strain>
    </source>
</reference>
<name>A0A1A9M7D0_9XANT</name>
<protein>
    <submittedName>
        <fullName evidence="1">Uncharacterized protein</fullName>
    </submittedName>
</protein>
<comment type="caution">
    <text evidence="1">The sequence shown here is derived from an EMBL/GenBank/DDBJ whole genome shotgun (WGS) entry which is preliminary data.</text>
</comment>
<sequence length="119" mass="14150">MQVDRLGEVSPYASAPAKDIFRFRIEHKRISIIDLEQIFSAIAEYLARHHNLLHVRFTLVVMEQIVVFKFLRKGIACVLQWFQIQVVCRGCRRLLERRLIEDSRFFIEIDRHQRSEPAA</sequence>
<dbReference type="AlphaFoldDB" id="A0A1A9M7D0"/>
<accession>A0A1A9M7D0</accession>
<evidence type="ECO:0000313" key="2">
    <source>
        <dbReference type="Proteomes" id="UP000077659"/>
    </source>
</evidence>
<organism evidence="1 2">
    <name type="scientific">Xanthomonas floridensis</name>
    <dbReference type="NCBI Taxonomy" id="1843580"/>
    <lineage>
        <taxon>Bacteria</taxon>
        <taxon>Pseudomonadati</taxon>
        <taxon>Pseudomonadota</taxon>
        <taxon>Gammaproteobacteria</taxon>
        <taxon>Lysobacterales</taxon>
        <taxon>Lysobacteraceae</taxon>
        <taxon>Xanthomonas</taxon>
    </lineage>
</organism>
<dbReference type="STRING" id="1843580.A7D17_05655"/>
<dbReference type="Proteomes" id="UP000077659">
    <property type="component" value="Unassembled WGS sequence"/>
</dbReference>
<gene>
    <name evidence="1" type="ORF">A7D17_05655</name>
</gene>
<dbReference type="EMBL" id="LXNG01000045">
    <property type="protein sequence ID" value="OAG65939.1"/>
    <property type="molecule type" value="Genomic_DNA"/>
</dbReference>
<proteinExistence type="predicted"/>